<feature type="signal peptide" evidence="1">
    <location>
        <begin position="1"/>
        <end position="21"/>
    </location>
</feature>
<accession>A0A923NBI5</accession>
<keyword evidence="1" id="KW-0732">Signal</keyword>
<organism evidence="2 3">
    <name type="scientific">Pontibacter cellulosilyticus</name>
    <dbReference type="NCBI Taxonomy" id="1720253"/>
    <lineage>
        <taxon>Bacteria</taxon>
        <taxon>Pseudomonadati</taxon>
        <taxon>Bacteroidota</taxon>
        <taxon>Cytophagia</taxon>
        <taxon>Cytophagales</taxon>
        <taxon>Hymenobacteraceae</taxon>
        <taxon>Pontibacter</taxon>
    </lineage>
</organism>
<sequence>MQHLIRVVSSMAAGALFLALAGCGAPKWNSDYNLNQARLKENAKTNAVASADTTAPEIDTSLLNEKVEEKEKKRKRKYNKRYFLGEKVSRSFVKKGKGSREEIETFSYLPVHKEPNPYAPLKYYFDTKKKVLYRTSSDEVDPDRYKVLHGPYKKEIGGNTVEEGYYYIGTKHLRWENYRRGDEGILTNKQHFDKGFLRDAKVTYYDGGKKIKEVMPYEYGEVQGTYYRFYENGELEWTGKYEKGKKVGIWINHYDFRGRRHYEYQYPETAYDKYFEPYLIKEYDRHGTLIFEKDKFDKRSQAQR</sequence>
<evidence type="ECO:0000313" key="3">
    <source>
        <dbReference type="Proteomes" id="UP000603640"/>
    </source>
</evidence>
<dbReference type="PROSITE" id="PS51257">
    <property type="entry name" value="PROKAR_LIPOPROTEIN"/>
    <property type="match status" value="1"/>
</dbReference>
<dbReference type="AlphaFoldDB" id="A0A923NBI5"/>
<feature type="chain" id="PRO_5036859138" description="Toxin-antitoxin system YwqK family antitoxin" evidence="1">
    <location>
        <begin position="22"/>
        <end position="304"/>
    </location>
</feature>
<dbReference type="Proteomes" id="UP000603640">
    <property type="component" value="Unassembled WGS sequence"/>
</dbReference>
<evidence type="ECO:0008006" key="4">
    <source>
        <dbReference type="Google" id="ProtNLM"/>
    </source>
</evidence>
<keyword evidence="3" id="KW-1185">Reference proteome</keyword>
<comment type="caution">
    <text evidence="2">The sequence shown here is derived from an EMBL/GenBank/DDBJ whole genome shotgun (WGS) entry which is preliminary data.</text>
</comment>
<reference evidence="2" key="1">
    <citation type="submission" date="2020-08" db="EMBL/GenBank/DDBJ databases">
        <title>Pontibacter sp. SD6 16S ribosomal RNA gene Genome sequencing and assembly.</title>
        <authorList>
            <person name="Kang M."/>
        </authorList>
    </citation>
    <scope>NUCLEOTIDE SEQUENCE</scope>
    <source>
        <strain evidence="2">SD6</strain>
    </source>
</reference>
<dbReference type="EMBL" id="JACRVF010000004">
    <property type="protein sequence ID" value="MBC5993905.1"/>
    <property type="molecule type" value="Genomic_DNA"/>
</dbReference>
<evidence type="ECO:0000256" key="1">
    <source>
        <dbReference type="SAM" id="SignalP"/>
    </source>
</evidence>
<proteinExistence type="predicted"/>
<evidence type="ECO:0000313" key="2">
    <source>
        <dbReference type="EMBL" id="MBC5993905.1"/>
    </source>
</evidence>
<gene>
    <name evidence="2" type="ORF">H8S84_13745</name>
</gene>
<protein>
    <recommendedName>
        <fullName evidence="4">Toxin-antitoxin system YwqK family antitoxin</fullName>
    </recommendedName>
</protein>
<dbReference type="RefSeq" id="WP_187067934.1">
    <property type="nucleotide sequence ID" value="NZ_JACRVF010000004.1"/>
</dbReference>
<name>A0A923NBI5_9BACT</name>